<dbReference type="EMBL" id="MASU01000014">
    <property type="protein sequence ID" value="PXY22107.1"/>
    <property type="molecule type" value="Genomic_DNA"/>
</dbReference>
<dbReference type="Pfam" id="PF10531">
    <property type="entry name" value="SLBB"/>
    <property type="match status" value="1"/>
</dbReference>
<organism evidence="4 5">
    <name type="scientific">Prauserella flavalba</name>
    <dbReference type="NCBI Taxonomy" id="1477506"/>
    <lineage>
        <taxon>Bacteria</taxon>
        <taxon>Bacillati</taxon>
        <taxon>Actinomycetota</taxon>
        <taxon>Actinomycetes</taxon>
        <taxon>Pseudonocardiales</taxon>
        <taxon>Pseudonocardiaceae</taxon>
        <taxon>Prauserella</taxon>
    </lineage>
</organism>
<evidence type="ECO:0000256" key="1">
    <source>
        <dbReference type="SAM" id="MobiDB-lite"/>
    </source>
</evidence>
<gene>
    <name evidence="4" type="ORF">BA062_31265</name>
</gene>
<keyword evidence="2" id="KW-0812">Transmembrane</keyword>
<feature type="region of interest" description="Disordered" evidence="1">
    <location>
        <begin position="178"/>
        <end position="200"/>
    </location>
</feature>
<evidence type="ECO:0000313" key="5">
    <source>
        <dbReference type="Proteomes" id="UP000247892"/>
    </source>
</evidence>
<feature type="domain" description="Helix-hairpin-helix DNA-binding motif class 1" evidence="3">
    <location>
        <begin position="209"/>
        <end position="228"/>
    </location>
</feature>
<dbReference type="InterPro" id="IPR010994">
    <property type="entry name" value="RuvA_2-like"/>
</dbReference>
<dbReference type="InterPro" id="IPR051675">
    <property type="entry name" value="Endo/Exo/Phosphatase_dom_1"/>
</dbReference>
<evidence type="ECO:0000256" key="2">
    <source>
        <dbReference type="SAM" id="Phobius"/>
    </source>
</evidence>
<dbReference type="Proteomes" id="UP000247892">
    <property type="component" value="Unassembled WGS sequence"/>
</dbReference>
<dbReference type="InterPro" id="IPR019554">
    <property type="entry name" value="Soluble_ligand-bd"/>
</dbReference>
<feature type="compositionally biased region" description="Low complexity" evidence="1">
    <location>
        <begin position="184"/>
        <end position="199"/>
    </location>
</feature>
<evidence type="ECO:0000313" key="4">
    <source>
        <dbReference type="EMBL" id="PXY22107.1"/>
    </source>
</evidence>
<dbReference type="Gene3D" id="3.10.560.10">
    <property type="entry name" value="Outer membrane lipoprotein wza domain like"/>
    <property type="match status" value="1"/>
</dbReference>
<dbReference type="PANTHER" id="PTHR21180">
    <property type="entry name" value="ENDONUCLEASE/EXONUCLEASE/PHOSPHATASE FAMILY DOMAIN-CONTAINING PROTEIN 1"/>
    <property type="match status" value="1"/>
</dbReference>
<feature type="transmembrane region" description="Helical" evidence="2">
    <location>
        <begin position="60"/>
        <end position="81"/>
    </location>
</feature>
<dbReference type="InterPro" id="IPR004509">
    <property type="entry name" value="Competence_ComEA_HhH"/>
</dbReference>
<keyword evidence="2" id="KW-0472">Membrane</keyword>
<evidence type="ECO:0000259" key="3">
    <source>
        <dbReference type="SMART" id="SM00278"/>
    </source>
</evidence>
<dbReference type="GO" id="GO:0015627">
    <property type="term" value="C:type II protein secretion system complex"/>
    <property type="evidence" value="ECO:0007669"/>
    <property type="project" value="TreeGrafter"/>
</dbReference>
<name>A0A318LDI3_9PSEU</name>
<dbReference type="InterPro" id="IPR003583">
    <property type="entry name" value="Hlx-hairpin-Hlx_DNA-bd_motif"/>
</dbReference>
<dbReference type="SUPFAM" id="SSF47781">
    <property type="entry name" value="RuvA domain 2-like"/>
    <property type="match status" value="1"/>
</dbReference>
<dbReference type="GO" id="GO:0006281">
    <property type="term" value="P:DNA repair"/>
    <property type="evidence" value="ECO:0007669"/>
    <property type="project" value="InterPro"/>
</dbReference>
<dbReference type="GO" id="GO:0003677">
    <property type="term" value="F:DNA binding"/>
    <property type="evidence" value="ECO:0007669"/>
    <property type="project" value="InterPro"/>
</dbReference>
<comment type="caution">
    <text evidence="4">The sequence shown here is derived from an EMBL/GenBank/DDBJ whole genome shotgun (WGS) entry which is preliminary data.</text>
</comment>
<dbReference type="AlphaFoldDB" id="A0A318LDI3"/>
<protein>
    <recommendedName>
        <fullName evidence="3">Helix-hairpin-helix DNA-binding motif class 1 domain-containing protein</fullName>
    </recommendedName>
</protein>
<accession>A0A318LDI3</accession>
<dbReference type="NCBIfam" id="TIGR00426">
    <property type="entry name" value="competence protein ComEA helix-hairpin-helix repeat region"/>
    <property type="match status" value="1"/>
</dbReference>
<keyword evidence="5" id="KW-1185">Reference proteome</keyword>
<reference evidence="4 5" key="1">
    <citation type="submission" date="2016-07" db="EMBL/GenBank/DDBJ databases">
        <title>Draft genome sequence of Prauserella sp. YIM 121212, isolated from alkaline soil.</title>
        <authorList>
            <person name="Ruckert C."/>
            <person name="Albersmeier A."/>
            <person name="Jiang C.-L."/>
            <person name="Jiang Y."/>
            <person name="Kalinowski J."/>
            <person name="Schneider O."/>
            <person name="Winkler A."/>
            <person name="Zotchev S.B."/>
        </authorList>
    </citation>
    <scope>NUCLEOTIDE SEQUENCE [LARGE SCALE GENOMIC DNA]</scope>
    <source>
        <strain evidence="4 5">YIM 121212</strain>
    </source>
</reference>
<keyword evidence="2" id="KW-1133">Transmembrane helix</keyword>
<proteinExistence type="predicted"/>
<dbReference type="Pfam" id="PF12836">
    <property type="entry name" value="HHH_3"/>
    <property type="match status" value="1"/>
</dbReference>
<dbReference type="SMART" id="SM00278">
    <property type="entry name" value="HhH1"/>
    <property type="match status" value="2"/>
</dbReference>
<dbReference type="Gene3D" id="1.10.150.320">
    <property type="entry name" value="Photosystem II 12 kDa extrinsic protein"/>
    <property type="match status" value="1"/>
</dbReference>
<dbReference type="GO" id="GO:0015628">
    <property type="term" value="P:protein secretion by the type II secretion system"/>
    <property type="evidence" value="ECO:0007669"/>
    <property type="project" value="TreeGrafter"/>
</dbReference>
<feature type="domain" description="Helix-hairpin-helix DNA-binding motif class 1" evidence="3">
    <location>
        <begin position="239"/>
        <end position="258"/>
    </location>
</feature>
<sequence length="262" mass="26763">MRPQPGASRVRLAQLAAQVTGEESGPPDPAPAQLGKAGRFVERWLPPGVAGASAGRQRRIALITAVAGIVLAIGLTVFVLGGRPEAEQPPPLPVARAESASGAPATSSAAAEPLVVSVVGKVEEPGLITVPAGSRVADAVKAAGGPQPGADLLSVNLARRLVDGEQLYIGIPVPPGMQTPAPGPAAGAPGTAPGGTASPMVDLNTADQEQLESLDGIGEVTAQRILEWRAEHGRFTAVEQLRDVDGIGEKRFEQLREQVRIG</sequence>
<dbReference type="PANTHER" id="PTHR21180:SF32">
    <property type="entry name" value="ENDONUCLEASE_EXONUCLEASE_PHOSPHATASE FAMILY DOMAIN-CONTAINING PROTEIN 1"/>
    <property type="match status" value="1"/>
</dbReference>